<evidence type="ECO:0000256" key="1">
    <source>
        <dbReference type="SAM" id="Phobius"/>
    </source>
</evidence>
<feature type="transmembrane region" description="Helical" evidence="1">
    <location>
        <begin position="71"/>
        <end position="95"/>
    </location>
</feature>
<dbReference type="AlphaFoldDB" id="A0A3N4IKX4"/>
<proteinExistence type="predicted"/>
<sequence>MLAGWEEWLLYRYYIMVVFIVVLLFLLVMTLFCSISYDYFLVLFFLVVGIHHGVVFLSFSHIHFCRFTVTYFELLSCPFIPCLLFVAFGLAHHYLSTS</sequence>
<keyword evidence="3" id="KW-1185">Reference proteome</keyword>
<dbReference type="EMBL" id="ML119648">
    <property type="protein sequence ID" value="RPA86795.1"/>
    <property type="molecule type" value="Genomic_DNA"/>
</dbReference>
<gene>
    <name evidence="2" type="ORF">BJ508DRAFT_120403</name>
</gene>
<keyword evidence="1" id="KW-1133">Transmembrane helix</keyword>
<reference evidence="2 3" key="1">
    <citation type="journal article" date="2018" name="Nat. Ecol. Evol.">
        <title>Pezizomycetes genomes reveal the molecular basis of ectomycorrhizal truffle lifestyle.</title>
        <authorList>
            <person name="Murat C."/>
            <person name="Payen T."/>
            <person name="Noel B."/>
            <person name="Kuo A."/>
            <person name="Morin E."/>
            <person name="Chen J."/>
            <person name="Kohler A."/>
            <person name="Krizsan K."/>
            <person name="Balestrini R."/>
            <person name="Da Silva C."/>
            <person name="Montanini B."/>
            <person name="Hainaut M."/>
            <person name="Levati E."/>
            <person name="Barry K.W."/>
            <person name="Belfiori B."/>
            <person name="Cichocki N."/>
            <person name="Clum A."/>
            <person name="Dockter R.B."/>
            <person name="Fauchery L."/>
            <person name="Guy J."/>
            <person name="Iotti M."/>
            <person name="Le Tacon F."/>
            <person name="Lindquist E.A."/>
            <person name="Lipzen A."/>
            <person name="Malagnac F."/>
            <person name="Mello A."/>
            <person name="Molinier V."/>
            <person name="Miyauchi S."/>
            <person name="Poulain J."/>
            <person name="Riccioni C."/>
            <person name="Rubini A."/>
            <person name="Sitrit Y."/>
            <person name="Splivallo R."/>
            <person name="Traeger S."/>
            <person name="Wang M."/>
            <person name="Zifcakova L."/>
            <person name="Wipf D."/>
            <person name="Zambonelli A."/>
            <person name="Paolocci F."/>
            <person name="Nowrousian M."/>
            <person name="Ottonello S."/>
            <person name="Baldrian P."/>
            <person name="Spatafora J.W."/>
            <person name="Henrissat B."/>
            <person name="Nagy L.G."/>
            <person name="Aury J.M."/>
            <person name="Wincker P."/>
            <person name="Grigoriev I.V."/>
            <person name="Bonfante P."/>
            <person name="Martin F.M."/>
        </authorList>
    </citation>
    <scope>NUCLEOTIDE SEQUENCE [LARGE SCALE GENOMIC DNA]</scope>
    <source>
        <strain evidence="2 3">RN42</strain>
    </source>
</reference>
<protein>
    <submittedName>
        <fullName evidence="2">Uncharacterized protein</fullName>
    </submittedName>
</protein>
<evidence type="ECO:0000313" key="3">
    <source>
        <dbReference type="Proteomes" id="UP000275078"/>
    </source>
</evidence>
<feature type="transmembrane region" description="Helical" evidence="1">
    <location>
        <begin position="12"/>
        <end position="32"/>
    </location>
</feature>
<keyword evidence="1" id="KW-0472">Membrane</keyword>
<accession>A0A3N4IKX4</accession>
<evidence type="ECO:0000313" key="2">
    <source>
        <dbReference type="EMBL" id="RPA86795.1"/>
    </source>
</evidence>
<feature type="transmembrane region" description="Helical" evidence="1">
    <location>
        <begin position="39"/>
        <end position="59"/>
    </location>
</feature>
<dbReference type="Proteomes" id="UP000275078">
    <property type="component" value="Unassembled WGS sequence"/>
</dbReference>
<organism evidence="2 3">
    <name type="scientific">Ascobolus immersus RN42</name>
    <dbReference type="NCBI Taxonomy" id="1160509"/>
    <lineage>
        <taxon>Eukaryota</taxon>
        <taxon>Fungi</taxon>
        <taxon>Dikarya</taxon>
        <taxon>Ascomycota</taxon>
        <taxon>Pezizomycotina</taxon>
        <taxon>Pezizomycetes</taxon>
        <taxon>Pezizales</taxon>
        <taxon>Ascobolaceae</taxon>
        <taxon>Ascobolus</taxon>
    </lineage>
</organism>
<keyword evidence="1" id="KW-0812">Transmembrane</keyword>
<name>A0A3N4IKX4_ASCIM</name>